<keyword evidence="2" id="KW-1185">Reference proteome</keyword>
<evidence type="ECO:0000313" key="1">
    <source>
        <dbReference type="EMBL" id="KAL1230681.1"/>
    </source>
</evidence>
<comment type="caution">
    <text evidence="1">The sequence shown here is derived from an EMBL/GenBank/DDBJ whole genome shotgun (WGS) entry which is preliminary data.</text>
</comment>
<accession>A0ABR3K999</accession>
<evidence type="ECO:0000313" key="2">
    <source>
        <dbReference type="Proteomes" id="UP001558632"/>
    </source>
</evidence>
<reference evidence="1 2" key="1">
    <citation type="submission" date="2024-07" db="EMBL/GenBank/DDBJ databases">
        <title>Enhanced genomic and transcriptomic resources for Trichinella pseudospiralis and T. spiralis underpin the discovery of pronounced molecular differences between stages and species.</title>
        <authorList>
            <person name="Pasi K.K."/>
            <person name="La Rosa G."/>
            <person name="Gomez-Morales M.A."/>
            <person name="Tosini F."/>
            <person name="Sumanam S."/>
            <person name="Young N.D."/>
            <person name="Chang B.C."/>
            <person name="Robin G.B."/>
        </authorList>
    </citation>
    <scope>NUCLEOTIDE SEQUENCE [LARGE SCALE GENOMIC DNA]</scope>
    <source>
        <strain evidence="1">ISS534</strain>
    </source>
</reference>
<name>A0ABR3K999_TRISP</name>
<dbReference type="Proteomes" id="UP001558632">
    <property type="component" value="Unassembled WGS sequence"/>
</dbReference>
<proteinExistence type="predicted"/>
<gene>
    <name evidence="1" type="ORF">TSPI_05360</name>
</gene>
<sequence>MWKKNHPERCDFNYECDHSVTSCKIKFFELLKIGKNPSLCFFIFRKVLFYTASKQTIATTTTLLHFCKLTVGKLNTPRERILSAIAVVVELITMILFAKLNDRQWADYARLLASLAGQNMYNGQTGPEIASILKQLMRCWRQQRPHRPWTKANANFLFGKVRKNTLVTSNFTCCLLDTNVKLQRRR</sequence>
<organism evidence="1 2">
    <name type="scientific">Trichinella spiralis</name>
    <name type="common">Trichina worm</name>
    <dbReference type="NCBI Taxonomy" id="6334"/>
    <lineage>
        <taxon>Eukaryota</taxon>
        <taxon>Metazoa</taxon>
        <taxon>Ecdysozoa</taxon>
        <taxon>Nematoda</taxon>
        <taxon>Enoplea</taxon>
        <taxon>Dorylaimia</taxon>
        <taxon>Trichinellida</taxon>
        <taxon>Trichinellidae</taxon>
        <taxon>Trichinella</taxon>
    </lineage>
</organism>
<protein>
    <submittedName>
        <fullName evidence="1">NADPH oxidase</fullName>
    </submittedName>
</protein>
<dbReference type="EMBL" id="JBEUSY010000468">
    <property type="protein sequence ID" value="KAL1230681.1"/>
    <property type="molecule type" value="Genomic_DNA"/>
</dbReference>